<evidence type="ECO:0000313" key="4">
    <source>
        <dbReference type="Proteomes" id="UP000697710"/>
    </source>
</evidence>
<protein>
    <recommendedName>
        <fullName evidence="5">T9SS type A sorting domain-containing protein</fullName>
    </recommendedName>
</protein>
<proteinExistence type="predicted"/>
<organism evidence="3 4">
    <name type="scientific">Eiseniibacteriota bacterium</name>
    <dbReference type="NCBI Taxonomy" id="2212470"/>
    <lineage>
        <taxon>Bacteria</taxon>
        <taxon>Candidatus Eiseniibacteriota</taxon>
    </lineage>
</organism>
<feature type="signal peptide" evidence="2">
    <location>
        <begin position="1"/>
        <end position="37"/>
    </location>
</feature>
<reference evidence="3" key="2">
    <citation type="journal article" date="2021" name="Microbiome">
        <title>Successional dynamics and alternative stable states in a saline activated sludge microbial community over 9 years.</title>
        <authorList>
            <person name="Wang Y."/>
            <person name="Ye J."/>
            <person name="Ju F."/>
            <person name="Liu L."/>
            <person name="Boyd J.A."/>
            <person name="Deng Y."/>
            <person name="Parks D.H."/>
            <person name="Jiang X."/>
            <person name="Yin X."/>
            <person name="Woodcroft B.J."/>
            <person name="Tyson G.W."/>
            <person name="Hugenholtz P."/>
            <person name="Polz M.F."/>
            <person name="Zhang T."/>
        </authorList>
    </citation>
    <scope>NUCLEOTIDE SEQUENCE</scope>
    <source>
        <strain evidence="3">HKST-UBA01</strain>
    </source>
</reference>
<reference evidence="3" key="1">
    <citation type="submission" date="2020-04" db="EMBL/GenBank/DDBJ databases">
        <authorList>
            <person name="Zhang T."/>
        </authorList>
    </citation>
    <scope>NUCLEOTIDE SEQUENCE</scope>
    <source>
        <strain evidence="3">HKST-UBA01</strain>
    </source>
</reference>
<evidence type="ECO:0000313" key="3">
    <source>
        <dbReference type="EMBL" id="MCA9726669.1"/>
    </source>
</evidence>
<dbReference type="AlphaFoldDB" id="A0A956LW27"/>
<dbReference type="EMBL" id="JAGQHR010000054">
    <property type="protein sequence ID" value="MCA9726669.1"/>
    <property type="molecule type" value="Genomic_DNA"/>
</dbReference>
<name>A0A956LW27_UNCEI</name>
<feature type="chain" id="PRO_5037994095" description="T9SS type A sorting domain-containing protein" evidence="2">
    <location>
        <begin position="38"/>
        <end position="437"/>
    </location>
</feature>
<dbReference type="Proteomes" id="UP000697710">
    <property type="component" value="Unassembled WGS sequence"/>
</dbReference>
<gene>
    <name evidence="3" type="ORF">KC729_03235</name>
</gene>
<evidence type="ECO:0000256" key="1">
    <source>
        <dbReference type="SAM" id="MobiDB-lite"/>
    </source>
</evidence>
<feature type="region of interest" description="Disordered" evidence="1">
    <location>
        <begin position="73"/>
        <end position="96"/>
    </location>
</feature>
<sequence length="437" mass="47672">MLPTLRTKRFLICASTTTLLLATFLIAALVSASRSDASDCDGTTVGFTPLVDLIGGEYQGYSGGLYPGETNVRPASHEEAGREQAAQVVPRDSAGNPDPVAGKIGFVTIGMSNTQSESIRFLEETHHDPLKSPQLILIQGAAGGQVAERIIDPESPYWDYVDQQVATAGLTPQQVQVFWLKEANPGPTEPFPEHAQILSDQLAIIVQILRDKFPNGRLCFLSSRIYAGYASTGLNPEPYAYESCFSVRWLIEDQIEGDPALNYDPERGPVEAPWLSWAAYLWADGLQPRSDGLIWECIDYLDDGTHPSTSGSLKVANMLLDWIHNDTATRWYFAAPASVGVEESAGAPVVASPNPFRDRVTLTWTVGSATGSGLVEAAVFDARGRRIRTLRVDTRDRGSLDWNGTTDSGERVPAGAYWVQWRNADGESGRTQVLLLR</sequence>
<accession>A0A956LW27</accession>
<evidence type="ECO:0008006" key="5">
    <source>
        <dbReference type="Google" id="ProtNLM"/>
    </source>
</evidence>
<evidence type="ECO:0000256" key="2">
    <source>
        <dbReference type="SAM" id="SignalP"/>
    </source>
</evidence>
<keyword evidence="2" id="KW-0732">Signal</keyword>
<comment type="caution">
    <text evidence="3">The sequence shown here is derived from an EMBL/GenBank/DDBJ whole genome shotgun (WGS) entry which is preliminary data.</text>
</comment>
<dbReference type="Gene3D" id="2.60.40.4070">
    <property type="match status" value="1"/>
</dbReference>